<dbReference type="GO" id="GO:0006355">
    <property type="term" value="P:regulation of DNA-templated transcription"/>
    <property type="evidence" value="ECO:0007669"/>
    <property type="project" value="InterPro"/>
</dbReference>
<dbReference type="InterPro" id="IPR016032">
    <property type="entry name" value="Sig_transdc_resp-reg_C-effctor"/>
</dbReference>
<dbReference type="PRINTS" id="PR00038">
    <property type="entry name" value="HTHLUXR"/>
</dbReference>
<sequence>MVVGRDSERERVAAVLGAARGGRSGALVVSGEVGAGKSTVLEFAVGAAEGMVVLSAAGTESEAEIPYGALHLLLHRYLDRLDAVPRPQAAALRAAFGLAEPGAGSGDRFLVGAATLSLLAELAGEQPLVCVIDDAQWLDQASADALYFAARRLGADPIAMLFAVRDEGDPVPAGIETVRLPALSPAEAEQLLTETAPDLAVPVRNRVLAEAAGNPLAIVELGAATGQDRPPADDQVAPLRVAGRVQGVFRAQLGQLPAATRLVMAVAAADQSVGLDTTLRAAAELGTAVGDLEPAEQARLVQVTGNEVHFRHPLVRSVVYQDTPHHQRITIHAALAAVLTDRRDADRRAWHRAAAATGADEEIAEELERAARRAQDRGGMMAVAVASERAARLSTDDRARARRIVQAARAAYDAGRPQWANDLALEAAAGTDEPALVAEATFLRAQVEYESMSPEGDARLALEAAELVARSDPELAASMLTEAVYAARDAAAPDLLARGVGLLEQLDLPADSGHRLLAAGLIGWNHLLAGESQVAIPLMRSLVSAAESGALSGHLEGLGAGFTGLLAGQDQGARALLEAATAAFRAEGALTWLTYALEPLAIEQLLRGDFHGAEASVAEGSALASALGMAMQAAIFDAIAIWLAALFADEKRCHALASTTAPAAKAHPAITALAEWGLAMLDLAAGRSSAAFDRLDTVCGGPARYDVVIRAVPDHVEAAVRSGRPEAGRRYLAGFDLWAGASGQPHLLALSRRCHALLDADARAEDHFTAALDLHGSRRYDEARTELAYGEWLRRRRRRADAKDVLIRARDGFERLGATGWAARARAELDILGGAAAPADDADLRSRLTPQELQVVRLAAAGYSNREIAAQLFLSPRTIGHHLYRAFPKIGISKRIELTQLDL</sequence>
<organism evidence="4 5">
    <name type="scientific">Kribbella amoyensis</name>
    <dbReference type="NCBI Taxonomy" id="996641"/>
    <lineage>
        <taxon>Bacteria</taxon>
        <taxon>Bacillati</taxon>
        <taxon>Actinomycetota</taxon>
        <taxon>Actinomycetes</taxon>
        <taxon>Propionibacteriales</taxon>
        <taxon>Kribbellaceae</taxon>
        <taxon>Kribbella</taxon>
    </lineage>
</organism>
<dbReference type="RefSeq" id="WP_145812240.1">
    <property type="nucleotide sequence ID" value="NZ_VIVK01000001.1"/>
</dbReference>
<proteinExistence type="predicted"/>
<dbReference type="GO" id="GO:0005737">
    <property type="term" value="C:cytoplasm"/>
    <property type="evidence" value="ECO:0007669"/>
    <property type="project" value="TreeGrafter"/>
</dbReference>
<dbReference type="InterPro" id="IPR027417">
    <property type="entry name" value="P-loop_NTPase"/>
</dbReference>
<dbReference type="PROSITE" id="PS50043">
    <property type="entry name" value="HTH_LUXR_2"/>
    <property type="match status" value="1"/>
</dbReference>
<gene>
    <name evidence="4" type="ORF">FB561_5880</name>
</gene>
<evidence type="ECO:0000313" key="4">
    <source>
        <dbReference type="EMBL" id="TWD84686.1"/>
    </source>
</evidence>
<dbReference type="OrthoDB" id="3202170at2"/>
<dbReference type="EMBL" id="VIVK01000001">
    <property type="protein sequence ID" value="TWD84686.1"/>
    <property type="molecule type" value="Genomic_DNA"/>
</dbReference>
<dbReference type="Gene3D" id="1.10.10.10">
    <property type="entry name" value="Winged helix-like DNA-binding domain superfamily/Winged helix DNA-binding domain"/>
    <property type="match status" value="1"/>
</dbReference>
<dbReference type="SUPFAM" id="SSF46894">
    <property type="entry name" value="C-terminal effector domain of the bipartite response regulators"/>
    <property type="match status" value="1"/>
</dbReference>
<dbReference type="Pfam" id="PF00196">
    <property type="entry name" value="GerE"/>
    <property type="match status" value="1"/>
</dbReference>
<dbReference type="PANTHER" id="PTHR16305:SF35">
    <property type="entry name" value="TRANSCRIPTIONAL ACTIVATOR DOMAIN"/>
    <property type="match status" value="1"/>
</dbReference>
<dbReference type="SMART" id="SM00421">
    <property type="entry name" value="HTH_LUXR"/>
    <property type="match status" value="1"/>
</dbReference>
<dbReference type="GO" id="GO:0004016">
    <property type="term" value="F:adenylate cyclase activity"/>
    <property type="evidence" value="ECO:0007669"/>
    <property type="project" value="TreeGrafter"/>
</dbReference>
<keyword evidence="1" id="KW-0547">Nucleotide-binding</keyword>
<dbReference type="GO" id="GO:0003677">
    <property type="term" value="F:DNA binding"/>
    <property type="evidence" value="ECO:0007669"/>
    <property type="project" value="InterPro"/>
</dbReference>
<keyword evidence="2" id="KW-0067">ATP-binding</keyword>
<dbReference type="InterPro" id="IPR000792">
    <property type="entry name" value="Tscrpt_reg_LuxR_C"/>
</dbReference>
<protein>
    <submittedName>
        <fullName evidence="4">Regulatory LuxR family protein</fullName>
    </submittedName>
</protein>
<name>A0A561C0J7_9ACTN</name>
<reference evidence="4 5" key="1">
    <citation type="submission" date="2019-06" db="EMBL/GenBank/DDBJ databases">
        <title>Sequencing the genomes of 1000 actinobacteria strains.</title>
        <authorList>
            <person name="Klenk H.-P."/>
        </authorList>
    </citation>
    <scope>NUCLEOTIDE SEQUENCE [LARGE SCALE GENOMIC DNA]</scope>
    <source>
        <strain evidence="4 5">DSM 24683</strain>
    </source>
</reference>
<dbReference type="InterPro" id="IPR041664">
    <property type="entry name" value="AAA_16"/>
</dbReference>
<evidence type="ECO:0000256" key="2">
    <source>
        <dbReference type="ARBA" id="ARBA00022840"/>
    </source>
</evidence>
<evidence type="ECO:0000256" key="1">
    <source>
        <dbReference type="ARBA" id="ARBA00022741"/>
    </source>
</evidence>
<evidence type="ECO:0000313" key="5">
    <source>
        <dbReference type="Proteomes" id="UP000318380"/>
    </source>
</evidence>
<dbReference type="Proteomes" id="UP000318380">
    <property type="component" value="Unassembled WGS sequence"/>
</dbReference>
<dbReference type="SUPFAM" id="SSF52540">
    <property type="entry name" value="P-loop containing nucleoside triphosphate hydrolases"/>
    <property type="match status" value="1"/>
</dbReference>
<accession>A0A561C0J7</accession>
<feature type="domain" description="HTH luxR-type" evidence="3">
    <location>
        <begin position="841"/>
        <end position="903"/>
    </location>
</feature>
<dbReference type="Pfam" id="PF13191">
    <property type="entry name" value="AAA_16"/>
    <property type="match status" value="1"/>
</dbReference>
<dbReference type="InterPro" id="IPR036388">
    <property type="entry name" value="WH-like_DNA-bd_sf"/>
</dbReference>
<dbReference type="GO" id="GO:0005524">
    <property type="term" value="F:ATP binding"/>
    <property type="evidence" value="ECO:0007669"/>
    <property type="project" value="UniProtKB-KW"/>
</dbReference>
<evidence type="ECO:0000259" key="3">
    <source>
        <dbReference type="PROSITE" id="PS50043"/>
    </source>
</evidence>
<dbReference type="AlphaFoldDB" id="A0A561C0J7"/>
<keyword evidence="5" id="KW-1185">Reference proteome</keyword>
<dbReference type="PROSITE" id="PS00622">
    <property type="entry name" value="HTH_LUXR_1"/>
    <property type="match status" value="1"/>
</dbReference>
<comment type="caution">
    <text evidence="4">The sequence shown here is derived from an EMBL/GenBank/DDBJ whole genome shotgun (WGS) entry which is preliminary data.</text>
</comment>
<dbReference type="CDD" id="cd06170">
    <property type="entry name" value="LuxR_C_like"/>
    <property type="match status" value="1"/>
</dbReference>
<dbReference type="PANTHER" id="PTHR16305">
    <property type="entry name" value="TESTICULAR SOLUBLE ADENYLYL CYCLASE"/>
    <property type="match status" value="1"/>
</dbReference>